<keyword evidence="4" id="KW-0963">Cytoplasm</keyword>
<evidence type="ECO:0000259" key="15">
    <source>
        <dbReference type="PROSITE" id="PS50011"/>
    </source>
</evidence>
<dbReference type="EMBL" id="NHZQ01000251">
    <property type="protein sequence ID" value="PSK45297.1"/>
    <property type="molecule type" value="Genomic_DNA"/>
</dbReference>
<dbReference type="PANTHER" id="PTHR24346">
    <property type="entry name" value="MAP/MICROTUBULE AFFINITY-REGULATING KINASE"/>
    <property type="match status" value="1"/>
</dbReference>
<evidence type="ECO:0000256" key="2">
    <source>
        <dbReference type="ARBA" id="ARBA00010791"/>
    </source>
</evidence>
<dbReference type="CDD" id="cd14077">
    <property type="entry name" value="STKc_Kin1_2"/>
    <property type="match status" value="1"/>
</dbReference>
<dbReference type="InterPro" id="IPR000719">
    <property type="entry name" value="Prot_kinase_dom"/>
</dbReference>
<keyword evidence="5" id="KW-0723">Serine/threonine-protein kinase</keyword>
<reference evidence="17 18" key="1">
    <citation type="submission" date="2017-05" db="EMBL/GenBank/DDBJ databases">
        <title>Draft genome sequence of Elsinoe australis.</title>
        <authorList>
            <person name="Cheng Q."/>
        </authorList>
    </citation>
    <scope>NUCLEOTIDE SEQUENCE [LARGE SCALE GENOMIC DNA]</scope>
    <source>
        <strain evidence="17 18">NL1</strain>
    </source>
</reference>
<keyword evidence="6" id="KW-0597">Phosphoprotein</keyword>
<dbReference type="InterPro" id="IPR028375">
    <property type="entry name" value="KA1/Ssp2_C"/>
</dbReference>
<evidence type="ECO:0000256" key="14">
    <source>
        <dbReference type="SAM" id="MobiDB-lite"/>
    </source>
</evidence>
<comment type="subcellular location">
    <subcellularLocation>
        <location evidence="1">Cytoplasm</location>
    </subcellularLocation>
</comment>
<comment type="similarity">
    <text evidence="2">Belongs to the protein kinase superfamily. CAMK Ser/Thr protein kinase family. NIM1 subfamily.</text>
</comment>
<dbReference type="InterPro" id="IPR001772">
    <property type="entry name" value="KA1_dom"/>
</dbReference>
<feature type="compositionally biased region" description="Polar residues" evidence="14">
    <location>
        <begin position="678"/>
        <end position="687"/>
    </location>
</feature>
<evidence type="ECO:0000256" key="6">
    <source>
        <dbReference type="ARBA" id="ARBA00022553"/>
    </source>
</evidence>
<feature type="compositionally biased region" description="Basic and acidic residues" evidence="14">
    <location>
        <begin position="942"/>
        <end position="951"/>
    </location>
</feature>
<protein>
    <recommendedName>
        <fullName evidence="3">non-specific serine/threonine protein kinase</fullName>
        <ecNumber evidence="3">2.7.11.1</ecNumber>
    </recommendedName>
</protein>
<name>A0A2P7ZAQ2_9PEZI</name>
<evidence type="ECO:0000256" key="9">
    <source>
        <dbReference type="ARBA" id="ARBA00022777"/>
    </source>
</evidence>
<feature type="compositionally biased region" description="Polar residues" evidence="14">
    <location>
        <begin position="773"/>
        <end position="786"/>
    </location>
</feature>
<keyword evidence="10 13" id="KW-0067">ATP-binding</keyword>
<feature type="domain" description="Protein kinase" evidence="15">
    <location>
        <begin position="162"/>
        <end position="425"/>
    </location>
</feature>
<keyword evidence="8 13" id="KW-0547">Nucleotide-binding</keyword>
<organism evidence="17 18">
    <name type="scientific">Elsinoe australis</name>
    <dbReference type="NCBI Taxonomy" id="40998"/>
    <lineage>
        <taxon>Eukaryota</taxon>
        <taxon>Fungi</taxon>
        <taxon>Dikarya</taxon>
        <taxon>Ascomycota</taxon>
        <taxon>Pezizomycotina</taxon>
        <taxon>Dothideomycetes</taxon>
        <taxon>Dothideomycetidae</taxon>
        <taxon>Myriangiales</taxon>
        <taxon>Elsinoaceae</taxon>
        <taxon>Elsinoe</taxon>
    </lineage>
</organism>
<dbReference type="Gene3D" id="1.10.510.10">
    <property type="entry name" value="Transferase(Phosphotransferase) domain 1"/>
    <property type="match status" value="1"/>
</dbReference>
<evidence type="ECO:0000256" key="7">
    <source>
        <dbReference type="ARBA" id="ARBA00022679"/>
    </source>
</evidence>
<dbReference type="PROSITE" id="PS00108">
    <property type="entry name" value="PROTEIN_KINASE_ST"/>
    <property type="match status" value="1"/>
</dbReference>
<evidence type="ECO:0000256" key="10">
    <source>
        <dbReference type="ARBA" id="ARBA00022840"/>
    </source>
</evidence>
<dbReference type="GO" id="GO:0005524">
    <property type="term" value="F:ATP binding"/>
    <property type="evidence" value="ECO:0007669"/>
    <property type="project" value="UniProtKB-UniRule"/>
</dbReference>
<evidence type="ECO:0000256" key="3">
    <source>
        <dbReference type="ARBA" id="ARBA00012513"/>
    </source>
</evidence>
<feature type="region of interest" description="Disordered" evidence="14">
    <location>
        <begin position="1"/>
        <end position="160"/>
    </location>
</feature>
<feature type="compositionally biased region" description="Basic and acidic residues" evidence="14">
    <location>
        <begin position="617"/>
        <end position="633"/>
    </location>
</feature>
<feature type="compositionally biased region" description="Basic and acidic residues" evidence="14">
    <location>
        <begin position="197"/>
        <end position="216"/>
    </location>
</feature>
<dbReference type="Gene3D" id="3.30.310.80">
    <property type="entry name" value="Kinase associated domain 1, KA1"/>
    <property type="match status" value="1"/>
</dbReference>
<dbReference type="InterPro" id="IPR017441">
    <property type="entry name" value="Protein_kinase_ATP_BS"/>
</dbReference>
<feature type="compositionally biased region" description="Acidic residues" evidence="14">
    <location>
        <begin position="825"/>
        <end position="842"/>
    </location>
</feature>
<dbReference type="PROSITE" id="PS50011">
    <property type="entry name" value="PROTEIN_KINASE_DOM"/>
    <property type="match status" value="1"/>
</dbReference>
<feature type="region of interest" description="Disordered" evidence="14">
    <location>
        <begin position="911"/>
        <end position="1009"/>
    </location>
</feature>
<keyword evidence="7" id="KW-0808">Transferase</keyword>
<feature type="region of interest" description="Disordered" evidence="14">
    <location>
        <begin position="553"/>
        <end position="584"/>
    </location>
</feature>
<feature type="compositionally biased region" description="Pro residues" evidence="14">
    <location>
        <begin position="636"/>
        <end position="650"/>
    </location>
</feature>
<dbReference type="OrthoDB" id="1928777at2759"/>
<dbReference type="Pfam" id="PF00069">
    <property type="entry name" value="Pkinase"/>
    <property type="match status" value="1"/>
</dbReference>
<evidence type="ECO:0000313" key="17">
    <source>
        <dbReference type="EMBL" id="PSK45297.1"/>
    </source>
</evidence>
<comment type="catalytic activity">
    <reaction evidence="12">
        <text>L-seryl-[protein] + ATP = O-phospho-L-seryl-[protein] + ADP + H(+)</text>
        <dbReference type="Rhea" id="RHEA:17989"/>
        <dbReference type="Rhea" id="RHEA-COMP:9863"/>
        <dbReference type="Rhea" id="RHEA-COMP:11604"/>
        <dbReference type="ChEBI" id="CHEBI:15378"/>
        <dbReference type="ChEBI" id="CHEBI:29999"/>
        <dbReference type="ChEBI" id="CHEBI:30616"/>
        <dbReference type="ChEBI" id="CHEBI:83421"/>
        <dbReference type="ChEBI" id="CHEBI:456216"/>
        <dbReference type="EC" id="2.7.11.1"/>
    </reaction>
</comment>
<dbReference type="SUPFAM" id="SSF103243">
    <property type="entry name" value="KA1-like"/>
    <property type="match status" value="1"/>
</dbReference>
<evidence type="ECO:0000313" key="18">
    <source>
        <dbReference type="Proteomes" id="UP000243723"/>
    </source>
</evidence>
<dbReference type="InterPro" id="IPR008271">
    <property type="entry name" value="Ser/Thr_kinase_AS"/>
</dbReference>
<dbReference type="GO" id="GO:0004674">
    <property type="term" value="F:protein serine/threonine kinase activity"/>
    <property type="evidence" value="ECO:0007669"/>
    <property type="project" value="UniProtKB-KW"/>
</dbReference>
<evidence type="ECO:0000256" key="4">
    <source>
        <dbReference type="ARBA" id="ARBA00022490"/>
    </source>
</evidence>
<dbReference type="GO" id="GO:0000226">
    <property type="term" value="P:microtubule cytoskeleton organization"/>
    <property type="evidence" value="ECO:0007669"/>
    <property type="project" value="TreeGrafter"/>
</dbReference>
<dbReference type="GO" id="GO:0106310">
    <property type="term" value="F:protein serine kinase activity"/>
    <property type="evidence" value="ECO:0007669"/>
    <property type="project" value="RHEA"/>
</dbReference>
<evidence type="ECO:0000256" key="11">
    <source>
        <dbReference type="ARBA" id="ARBA00047899"/>
    </source>
</evidence>
<feature type="compositionally biased region" description="Basic and acidic residues" evidence="14">
    <location>
        <begin position="87"/>
        <end position="97"/>
    </location>
</feature>
<dbReference type="STRING" id="40998.A0A2P7ZAQ2"/>
<evidence type="ECO:0000256" key="8">
    <source>
        <dbReference type="ARBA" id="ARBA00022741"/>
    </source>
</evidence>
<sequence>MSAATSQAPLRSHSTRRHGYTPSGDKSNAPPSPRAGGSEGPRRSMSLPQGAVPASHSRNASGAGGNLSHVAQRDTEQTNLARPSTAHRSDSRDRPSRDGGVSRSESRRGPPSSSRQSHSRQQSEAASVMNGNEQGSSSRQGGGDSSHGPRRRTTVDAKSGVWELGKTIGAGSMGKVKLARHRETHEQVAVKIIPRQSTDDHKTAAEKERADHSKEVRTSREAAIVTLVDHPYICGMKDYVKTKYHWYMLFEYVNGGQMLDYIISHGRLKEKQARKFGRQIASALDYCHRNNIVHRDLKIENILISKTGDIKIIDFGLSNTFTPKGHLKTFCGSLYFAAPELLQAKQYTGPEVDVWSFGIVLYVLVCGKVPFDDQSMPQLHAKIKKGHVEYPPWLTNECRSLIARTLQTDPNQRATMSEIMCHPWMTKGFGGPPDNFLPPRRPLTLPLEKEVIRKMDGFDFGSASQVHEQLCRIIDSEEYQRAIQNWQKKINMPTPEVERKRGVFDFYKRRNSLSRDTLNSSSSEAVHWGQDPVNAFHPLVSVYFLAKEKIDRERGIPPGSSPAEEKPLPEKPISQPPSQQVTPTLAAPEAAYTNPATYEMAGESPTGGRSRPRARTHGQDEVAEDLRHVKIEDPATVPPPPRVVTPPEAPPPRKESTAGSIFRKLSTRRHGRDHDRTPSLSVNSPEEGSSIPKKSFSIRRRDRSANRLTPGDAASPQGDLLSPPEEAAKRRGLGRSTSVNSAEFRRKLAKRQASEGASLWPTKTPPNKRKVSTDNSRSANDATTSDLEAPQSAPPASRTKSLGHARKESIQRRRQQRQASRAADVPEETDADMAANEDDEGDFTANEGSGSPNMSKPVFLKGLFSVSTTSSKPFKVIEADIIRVLKQRGVQYVSNGKGGFKCKYSPGLNIDTGRPADDKPPQIETPQAIGQHRRKLSFSLFGDDKDKEPRTPRNNRRPTDVSDEDMMESEIEDGTTPAAERRIQFSSPTMTPGERRDRPAGETSTHVQNDMGTNMDLRFEIFIVKVPLLSLHGIQFKKVDGGTWQYKSMAQRILDELRL</sequence>
<comment type="catalytic activity">
    <reaction evidence="11">
        <text>L-threonyl-[protein] + ATP = O-phospho-L-threonyl-[protein] + ADP + H(+)</text>
        <dbReference type="Rhea" id="RHEA:46608"/>
        <dbReference type="Rhea" id="RHEA-COMP:11060"/>
        <dbReference type="Rhea" id="RHEA-COMP:11605"/>
        <dbReference type="ChEBI" id="CHEBI:15378"/>
        <dbReference type="ChEBI" id="CHEBI:30013"/>
        <dbReference type="ChEBI" id="CHEBI:30616"/>
        <dbReference type="ChEBI" id="CHEBI:61977"/>
        <dbReference type="ChEBI" id="CHEBI:456216"/>
        <dbReference type="EC" id="2.7.11.1"/>
    </reaction>
</comment>
<gene>
    <name evidence="17" type="ORF">B9Z65_2437</name>
</gene>
<dbReference type="SMART" id="SM00220">
    <property type="entry name" value="S_TKc"/>
    <property type="match status" value="1"/>
</dbReference>
<dbReference type="EC" id="2.7.11.1" evidence="3"/>
<feature type="binding site" evidence="13">
    <location>
        <position position="191"/>
    </location>
    <ligand>
        <name>ATP</name>
        <dbReference type="ChEBI" id="CHEBI:30616"/>
    </ligand>
</feature>
<evidence type="ECO:0000256" key="5">
    <source>
        <dbReference type="ARBA" id="ARBA00022527"/>
    </source>
</evidence>
<feature type="compositionally biased region" description="Acidic residues" evidence="14">
    <location>
        <begin position="961"/>
        <end position="973"/>
    </location>
</feature>
<dbReference type="Proteomes" id="UP000243723">
    <property type="component" value="Unassembled WGS sequence"/>
</dbReference>
<dbReference type="Pfam" id="PF02149">
    <property type="entry name" value="KA1"/>
    <property type="match status" value="1"/>
</dbReference>
<feature type="compositionally biased region" description="Low complexity" evidence="14">
    <location>
        <begin position="98"/>
        <end position="127"/>
    </location>
</feature>
<evidence type="ECO:0000256" key="13">
    <source>
        <dbReference type="PROSITE-ProRule" id="PRU10141"/>
    </source>
</evidence>
<feature type="region of interest" description="Disordered" evidence="14">
    <location>
        <begin position="596"/>
        <end position="854"/>
    </location>
</feature>
<evidence type="ECO:0000256" key="12">
    <source>
        <dbReference type="ARBA" id="ARBA00048679"/>
    </source>
</evidence>
<evidence type="ECO:0000259" key="16">
    <source>
        <dbReference type="PROSITE" id="PS50032"/>
    </source>
</evidence>
<comment type="caution">
    <text evidence="17">The sequence shown here is derived from an EMBL/GenBank/DDBJ whole genome shotgun (WGS) entry which is preliminary data.</text>
</comment>
<feature type="domain" description="KA1" evidence="16">
    <location>
        <begin position="1010"/>
        <end position="1059"/>
    </location>
</feature>
<dbReference type="GO" id="GO:0005737">
    <property type="term" value="C:cytoplasm"/>
    <property type="evidence" value="ECO:0007669"/>
    <property type="project" value="UniProtKB-SubCell"/>
</dbReference>
<dbReference type="InterPro" id="IPR011009">
    <property type="entry name" value="Kinase-like_dom_sf"/>
</dbReference>
<dbReference type="FunFam" id="1.10.510.10:FF:000333">
    <property type="entry name" value="Non-specific serine/threonine protein kinase"/>
    <property type="match status" value="1"/>
</dbReference>
<keyword evidence="18" id="KW-1185">Reference proteome</keyword>
<proteinExistence type="inferred from homology"/>
<evidence type="ECO:0000256" key="1">
    <source>
        <dbReference type="ARBA" id="ARBA00004496"/>
    </source>
</evidence>
<keyword evidence="9" id="KW-0418">Kinase</keyword>
<accession>A0A2P7ZAQ2</accession>
<dbReference type="GO" id="GO:0035556">
    <property type="term" value="P:intracellular signal transduction"/>
    <property type="evidence" value="ECO:0007669"/>
    <property type="project" value="TreeGrafter"/>
</dbReference>
<feature type="region of interest" description="Disordered" evidence="14">
    <location>
        <begin position="194"/>
        <end position="216"/>
    </location>
</feature>
<dbReference type="PANTHER" id="PTHR24346:SF82">
    <property type="entry name" value="KP78A-RELATED"/>
    <property type="match status" value="1"/>
</dbReference>
<dbReference type="PROSITE" id="PS00107">
    <property type="entry name" value="PROTEIN_KINASE_ATP"/>
    <property type="match status" value="1"/>
</dbReference>
<dbReference type="AlphaFoldDB" id="A0A2P7ZAQ2"/>
<dbReference type="GO" id="GO:0071944">
    <property type="term" value="C:cell periphery"/>
    <property type="evidence" value="ECO:0007669"/>
    <property type="project" value="UniProtKB-ARBA"/>
</dbReference>
<dbReference type="PROSITE" id="PS50032">
    <property type="entry name" value="KA1"/>
    <property type="match status" value="1"/>
</dbReference>
<dbReference type="SUPFAM" id="SSF56112">
    <property type="entry name" value="Protein kinase-like (PK-like)"/>
    <property type="match status" value="1"/>
</dbReference>